<dbReference type="SMART" id="SM00989">
    <property type="entry name" value="V4R"/>
    <property type="match status" value="1"/>
</dbReference>
<dbReference type="AlphaFoldDB" id="A0A942UAN7"/>
<evidence type="ECO:0000313" key="4">
    <source>
        <dbReference type="Proteomes" id="UP000679749"/>
    </source>
</evidence>
<keyword evidence="4" id="KW-1185">Reference proteome</keyword>
<protein>
    <submittedName>
        <fullName evidence="3">XylR N-terminal domain-containing protein</fullName>
    </submittedName>
</protein>
<reference evidence="3" key="1">
    <citation type="submission" date="2021-05" db="EMBL/GenBank/DDBJ databases">
        <title>Novel Bacillus species.</title>
        <authorList>
            <person name="Liu G."/>
        </authorList>
    </citation>
    <scope>NUCLEOTIDE SEQUENCE</scope>
    <source>
        <strain evidence="3">FJAT-49825</strain>
    </source>
</reference>
<comment type="similarity">
    <text evidence="1">Belongs to the CdaR family.</text>
</comment>
<dbReference type="InterPro" id="IPR025736">
    <property type="entry name" value="PucR_C-HTH_dom"/>
</dbReference>
<dbReference type="InterPro" id="IPR042070">
    <property type="entry name" value="PucR_C-HTH_sf"/>
</dbReference>
<dbReference type="RefSeq" id="WP_213118409.1">
    <property type="nucleotide sequence ID" value="NZ_JAGYPF010000003.1"/>
</dbReference>
<dbReference type="Pfam" id="PF17853">
    <property type="entry name" value="GGDEF_2"/>
    <property type="match status" value="1"/>
</dbReference>
<dbReference type="Pfam" id="PF06505">
    <property type="entry name" value="XylR_N"/>
    <property type="match status" value="1"/>
</dbReference>
<comment type="caution">
    <text evidence="3">The sequence shown here is derived from an EMBL/GenBank/DDBJ whole genome shotgun (WGS) entry which is preliminary data.</text>
</comment>
<proteinExistence type="inferred from homology"/>
<dbReference type="PANTHER" id="PTHR33744">
    <property type="entry name" value="CARBOHYDRATE DIACID REGULATOR"/>
    <property type="match status" value="1"/>
</dbReference>
<name>A0A942UAN7_9BACI</name>
<dbReference type="Pfam" id="PF02830">
    <property type="entry name" value="V4R"/>
    <property type="match status" value="1"/>
</dbReference>
<organism evidence="3 4">
    <name type="scientific">Neobacillus rhizophilus</name>
    <dbReference type="NCBI Taxonomy" id="2833579"/>
    <lineage>
        <taxon>Bacteria</taxon>
        <taxon>Bacillati</taxon>
        <taxon>Bacillota</taxon>
        <taxon>Bacilli</taxon>
        <taxon>Bacillales</taxon>
        <taxon>Bacillaceae</taxon>
        <taxon>Neobacillus</taxon>
    </lineage>
</organism>
<dbReference type="EMBL" id="JAGYPF010000003">
    <property type="protein sequence ID" value="MBS4213894.1"/>
    <property type="molecule type" value="Genomic_DNA"/>
</dbReference>
<dbReference type="Gene3D" id="1.10.10.2840">
    <property type="entry name" value="PucR C-terminal helix-turn-helix domain"/>
    <property type="match status" value="1"/>
</dbReference>
<accession>A0A942UAN7</accession>
<dbReference type="Gene3D" id="3.30.1380.20">
    <property type="entry name" value="Trafficking protein particle complex subunit 3"/>
    <property type="match status" value="1"/>
</dbReference>
<dbReference type="InterPro" id="IPR024096">
    <property type="entry name" value="NO_sig/Golgi_transp_ligand-bd"/>
</dbReference>
<dbReference type="InterPro" id="IPR041522">
    <property type="entry name" value="CdaR_GGDEF"/>
</dbReference>
<dbReference type="PANTHER" id="PTHR33744:SF1">
    <property type="entry name" value="DNA-BINDING TRANSCRIPTIONAL ACTIVATOR ADER"/>
    <property type="match status" value="1"/>
</dbReference>
<evidence type="ECO:0000256" key="1">
    <source>
        <dbReference type="ARBA" id="ARBA00006754"/>
    </source>
</evidence>
<dbReference type="InterPro" id="IPR010523">
    <property type="entry name" value="XylR_N"/>
</dbReference>
<evidence type="ECO:0000259" key="2">
    <source>
        <dbReference type="SMART" id="SM00989"/>
    </source>
</evidence>
<dbReference type="InterPro" id="IPR004096">
    <property type="entry name" value="V4R"/>
</dbReference>
<dbReference type="InterPro" id="IPR051448">
    <property type="entry name" value="CdaR-like_regulators"/>
</dbReference>
<feature type="domain" description="4-vinyl reductase 4VR" evidence="2">
    <location>
        <begin position="112"/>
        <end position="174"/>
    </location>
</feature>
<evidence type="ECO:0000313" key="3">
    <source>
        <dbReference type="EMBL" id="MBS4213894.1"/>
    </source>
</evidence>
<gene>
    <name evidence="3" type="ORF">KHA99_15660</name>
</gene>
<sequence length="625" mass="71968">MKIHFSEQNYNRTLPVYDRKIVTSSTAIGILREQLVKNIGIERIKGFLFRFGWELGVNDAKEIMKTDESVEYFIKNGPVLHGANGHFLGTEYEGYAEFDENHNLISTHGTGIWIDSYEALEHIRLLGQSTTPVCHTLVGYSSGFMSTVCGQRVLVKEVSCIGKGDSECRWIVRAQKEWDEEGIDEGAILHETPIVKELEYTYEQLLEQKNFIMQLADFQKKLTEEIVNGCELQLVVDLVHQMAGIPAVVDDINFRTLSYSGMTEELFKELSTDMDVYIQENISNQIGRRQKQQLPFRKKKIKTRLQERLITPILVQKEVVGYCHFIYFGGKTRPTEQDILFLERFAHAASLILLNEKTKFESFERMKGNFLEQLLDGQLSDKELKERGKYTGVDIAKPYFITILDSKSSKVSFEEEFLLQQKLMKTTFRFFSDYNQNLLIGQKNGNIVLFISTESLIKTKIDEMIKIFHEELKKVHPGILFKFGISSEANGINNIQDYYEEALIALRLSGKTNIGLYDSLGIVGMMINQQNKEKIYKMAKKQLKPFYPLNDLKNIEHLKTLYFYLLNGGNLKQTMSDLSLSMSGLRHRLEKIENVLDKDLRNPDYNHQLLTVLKALIALGEFVIV</sequence>
<dbReference type="SUPFAM" id="SSF111126">
    <property type="entry name" value="Ligand-binding domain in the NO signalling and Golgi transport"/>
    <property type="match status" value="1"/>
</dbReference>
<dbReference type="Pfam" id="PF13556">
    <property type="entry name" value="HTH_30"/>
    <property type="match status" value="1"/>
</dbReference>
<dbReference type="Proteomes" id="UP000679749">
    <property type="component" value="Unassembled WGS sequence"/>
</dbReference>